<organism evidence="4 5">
    <name type="scientific">Brevundimonas staleyi</name>
    <dbReference type="NCBI Taxonomy" id="74326"/>
    <lineage>
        <taxon>Bacteria</taxon>
        <taxon>Pseudomonadati</taxon>
        <taxon>Pseudomonadota</taxon>
        <taxon>Alphaproteobacteria</taxon>
        <taxon>Caulobacterales</taxon>
        <taxon>Caulobacteraceae</taxon>
        <taxon>Brevundimonas</taxon>
    </lineage>
</organism>
<evidence type="ECO:0000256" key="1">
    <source>
        <dbReference type="SAM" id="Phobius"/>
    </source>
</evidence>
<accession>A0ABW0FPH1</accession>
<sequence length="213" mass="21654">MKCLAAIVASAAILTMIAAVPAPAWAQTTTDFSTGTPDGAQPMDGGIGTGQVFTVPAGVTHLTSAALGVAYISTPDAYSLRLYRYSSGAVGALVDSSAETIGAGSAYPAYEMDTLTLSGAGLPVTPGEQFVIVGYSAVPLNAAAVLRGGNFYLDGGFFDGFGESSGNEGFFRATYTDAAPAPVPTLSEWAMILFGTVLAGGAALYIQRRRMVA</sequence>
<feature type="signal peptide" evidence="2">
    <location>
        <begin position="1"/>
        <end position="26"/>
    </location>
</feature>
<keyword evidence="2" id="KW-0732">Signal</keyword>
<evidence type="ECO:0000313" key="4">
    <source>
        <dbReference type="EMBL" id="MFC5343068.1"/>
    </source>
</evidence>
<dbReference type="RefSeq" id="WP_374037242.1">
    <property type="nucleotide sequence ID" value="NZ_CP169082.1"/>
</dbReference>
<keyword evidence="1" id="KW-0472">Membrane</keyword>
<feature type="chain" id="PRO_5046006674" evidence="2">
    <location>
        <begin position="27"/>
        <end position="213"/>
    </location>
</feature>
<proteinExistence type="predicted"/>
<reference evidence="5" key="1">
    <citation type="journal article" date="2019" name="Int. J. Syst. Evol. Microbiol.">
        <title>The Global Catalogue of Microorganisms (GCM) 10K type strain sequencing project: providing services to taxonomists for standard genome sequencing and annotation.</title>
        <authorList>
            <consortium name="The Broad Institute Genomics Platform"/>
            <consortium name="The Broad Institute Genome Sequencing Center for Infectious Disease"/>
            <person name="Wu L."/>
            <person name="Ma J."/>
        </authorList>
    </citation>
    <scope>NUCLEOTIDE SEQUENCE [LARGE SCALE GENOMIC DNA]</scope>
    <source>
        <strain evidence="5">JCM 12125</strain>
    </source>
</reference>
<evidence type="ECO:0000256" key="2">
    <source>
        <dbReference type="SAM" id="SignalP"/>
    </source>
</evidence>
<dbReference type="Pfam" id="PF18203">
    <property type="entry name" value="IPTL-CTERM"/>
    <property type="match status" value="1"/>
</dbReference>
<dbReference type="NCBIfam" id="TIGR04174">
    <property type="entry name" value="IPTL_CTERM"/>
    <property type="match status" value="1"/>
</dbReference>
<dbReference type="EMBL" id="JBHSLF010000008">
    <property type="protein sequence ID" value="MFC5343068.1"/>
    <property type="molecule type" value="Genomic_DNA"/>
</dbReference>
<name>A0ABW0FPH1_9CAUL</name>
<evidence type="ECO:0000259" key="3">
    <source>
        <dbReference type="Pfam" id="PF18203"/>
    </source>
</evidence>
<dbReference type="InterPro" id="IPR026442">
    <property type="entry name" value="IPTL_CTERM"/>
</dbReference>
<keyword evidence="1" id="KW-1133">Transmembrane helix</keyword>
<comment type="caution">
    <text evidence="4">The sequence shown here is derived from an EMBL/GenBank/DDBJ whole genome shotgun (WGS) entry which is preliminary data.</text>
</comment>
<keyword evidence="5" id="KW-1185">Reference proteome</keyword>
<evidence type="ECO:0000313" key="5">
    <source>
        <dbReference type="Proteomes" id="UP001596152"/>
    </source>
</evidence>
<feature type="transmembrane region" description="Helical" evidence="1">
    <location>
        <begin position="189"/>
        <end position="206"/>
    </location>
</feature>
<protein>
    <submittedName>
        <fullName evidence="4">IPTL-CTERM sorting domain-containing protein</fullName>
    </submittedName>
</protein>
<gene>
    <name evidence="4" type="ORF">ACFPIE_04020</name>
</gene>
<feature type="domain" description="IPTL-CTERM protein sorting" evidence="3">
    <location>
        <begin position="181"/>
        <end position="210"/>
    </location>
</feature>
<dbReference type="Proteomes" id="UP001596152">
    <property type="component" value="Unassembled WGS sequence"/>
</dbReference>
<keyword evidence="1" id="KW-0812">Transmembrane</keyword>